<feature type="domain" description="UbiC transcription regulator-associated" evidence="1">
    <location>
        <begin position="9"/>
        <end position="157"/>
    </location>
</feature>
<dbReference type="EMBL" id="JBHUHF010000001">
    <property type="protein sequence ID" value="MFD2028410.1"/>
    <property type="molecule type" value="Genomic_DNA"/>
</dbReference>
<dbReference type="PANTHER" id="PTHR44846:SF17">
    <property type="entry name" value="GNTR-FAMILY TRANSCRIPTIONAL REGULATOR"/>
    <property type="match status" value="1"/>
</dbReference>
<comment type="caution">
    <text evidence="2">The sequence shown here is derived from an EMBL/GenBank/DDBJ whole genome shotgun (WGS) entry which is preliminary data.</text>
</comment>
<dbReference type="SMART" id="SM00866">
    <property type="entry name" value="UTRA"/>
    <property type="match status" value="1"/>
</dbReference>
<dbReference type="RefSeq" id="WP_377200879.1">
    <property type="nucleotide sequence ID" value="NZ_JBHUHF010000001.1"/>
</dbReference>
<dbReference type="InterPro" id="IPR011663">
    <property type="entry name" value="UTRA"/>
</dbReference>
<accession>A0ABW4VCY3</accession>
<dbReference type="Gene3D" id="3.40.1410.10">
    <property type="entry name" value="Chorismate lyase-like"/>
    <property type="match status" value="1"/>
</dbReference>
<dbReference type="SUPFAM" id="SSF64288">
    <property type="entry name" value="Chorismate lyase-like"/>
    <property type="match status" value="1"/>
</dbReference>
<dbReference type="PANTHER" id="PTHR44846">
    <property type="entry name" value="MANNOSYL-D-GLYCERATE TRANSPORT/METABOLISM SYSTEM REPRESSOR MNGR-RELATED"/>
    <property type="match status" value="1"/>
</dbReference>
<protein>
    <submittedName>
        <fullName evidence="2">UTRA domain-containing protein</fullName>
    </submittedName>
</protein>
<dbReference type="InterPro" id="IPR028978">
    <property type="entry name" value="Chorismate_lyase_/UTRA_dom_sf"/>
</dbReference>
<sequence length="170" mass="18598">MCGWYARSSSRSPPTCHLETDSLRPARCRHGHAAADVALALRLPDDGTAVRRRRILLHNSAPVEVSTSYYPADPVAGAPLAHRSKVPKSAPAVLLRLGMPERRFIDRVSARQPTGEEIVLLTLPGGLPVLRQLRTILADDDHPVEVSVLIQGAHPYELQYRQDVPKGLGP</sequence>
<evidence type="ECO:0000313" key="3">
    <source>
        <dbReference type="Proteomes" id="UP001597338"/>
    </source>
</evidence>
<reference evidence="3" key="1">
    <citation type="journal article" date="2019" name="Int. J. Syst. Evol. Microbiol.">
        <title>The Global Catalogue of Microorganisms (GCM) 10K type strain sequencing project: providing services to taxonomists for standard genome sequencing and annotation.</title>
        <authorList>
            <consortium name="The Broad Institute Genomics Platform"/>
            <consortium name="The Broad Institute Genome Sequencing Center for Infectious Disease"/>
            <person name="Wu L."/>
            <person name="Ma J."/>
        </authorList>
    </citation>
    <scope>NUCLEOTIDE SEQUENCE [LARGE SCALE GENOMIC DNA]</scope>
    <source>
        <strain evidence="3">CCM 7043</strain>
    </source>
</reference>
<organism evidence="2 3">
    <name type="scientific">Promicromonospora aerolata</name>
    <dbReference type="NCBI Taxonomy" id="195749"/>
    <lineage>
        <taxon>Bacteria</taxon>
        <taxon>Bacillati</taxon>
        <taxon>Actinomycetota</taxon>
        <taxon>Actinomycetes</taxon>
        <taxon>Micrococcales</taxon>
        <taxon>Promicromonosporaceae</taxon>
        <taxon>Promicromonospora</taxon>
    </lineage>
</organism>
<gene>
    <name evidence="2" type="ORF">ACFSL2_23160</name>
</gene>
<proteinExistence type="predicted"/>
<name>A0ABW4VCY3_9MICO</name>
<evidence type="ECO:0000313" key="2">
    <source>
        <dbReference type="EMBL" id="MFD2028410.1"/>
    </source>
</evidence>
<dbReference type="Pfam" id="PF07702">
    <property type="entry name" value="UTRA"/>
    <property type="match status" value="1"/>
</dbReference>
<dbReference type="Proteomes" id="UP001597338">
    <property type="component" value="Unassembled WGS sequence"/>
</dbReference>
<evidence type="ECO:0000259" key="1">
    <source>
        <dbReference type="SMART" id="SM00866"/>
    </source>
</evidence>
<dbReference type="InterPro" id="IPR050679">
    <property type="entry name" value="Bact_HTH_transcr_reg"/>
</dbReference>
<keyword evidence="3" id="KW-1185">Reference proteome</keyword>